<dbReference type="Gene3D" id="1.10.3660.10">
    <property type="entry name" value="6-phosphogluconate dehydrogenase C-terminal like domain"/>
    <property type="match status" value="1"/>
</dbReference>
<comment type="similarity">
    <text evidence="2">Belongs to the prephenate/arogenate dehydrogenase family.</text>
</comment>
<dbReference type="EMBL" id="JAGMWN010000002">
    <property type="protein sequence ID" value="MBP5856481.1"/>
    <property type="molecule type" value="Genomic_DNA"/>
</dbReference>
<dbReference type="GO" id="GO:0004665">
    <property type="term" value="F:prephenate dehydrogenase (NADP+) activity"/>
    <property type="evidence" value="ECO:0007669"/>
    <property type="project" value="InterPro"/>
</dbReference>
<evidence type="ECO:0000256" key="5">
    <source>
        <dbReference type="ARBA" id="ARBA00022605"/>
    </source>
</evidence>
<dbReference type="Pfam" id="PF02153">
    <property type="entry name" value="PDH_N"/>
    <property type="match status" value="1"/>
</dbReference>
<dbReference type="EC" id="1.3.1.12" evidence="3"/>
<evidence type="ECO:0000256" key="4">
    <source>
        <dbReference type="ARBA" id="ARBA00022498"/>
    </source>
</evidence>
<evidence type="ECO:0000313" key="12">
    <source>
        <dbReference type="Proteomes" id="UP000672602"/>
    </source>
</evidence>
<sequence length="319" mass="34646">MQQKPLYDRVALIGLGLIGSSLARAIRRKALAGHVAGHARSQQTRDQSMKLGFLDSVHASPEEAAEGADLIVLCTPLGAYDAVLERIAPVLAPGATVSDVGSCKASVAESFARHLPAGVHGIPGHPVAGTENSGPEAGFATLFEQRYCIVTPAPDTDPAALKRLIALWEGVGAMVEPMDAQHHDRVLAITSHLPHLIAYTIVGTASDLESQLKRERASENALVETREVIKYSAGGFRDFTRIAGSDPVMWRDVFTMNRDAVLEMLGRFQEDLVALQRAIRWGEGDKLEDWFTRTREVRRGVVEQGQAGRFYATEKDGED</sequence>
<keyword evidence="5" id="KW-0028">Amino-acid biosynthesis</keyword>
<dbReference type="InterPro" id="IPR008927">
    <property type="entry name" value="6-PGluconate_DH-like_C_sf"/>
</dbReference>
<evidence type="ECO:0000256" key="3">
    <source>
        <dbReference type="ARBA" id="ARBA00012068"/>
    </source>
</evidence>
<evidence type="ECO:0000256" key="1">
    <source>
        <dbReference type="ARBA" id="ARBA00005067"/>
    </source>
</evidence>
<evidence type="ECO:0000256" key="6">
    <source>
        <dbReference type="ARBA" id="ARBA00023002"/>
    </source>
</evidence>
<dbReference type="AlphaFoldDB" id="A0A8J7V1U8"/>
<keyword evidence="8" id="KW-0057">Aromatic amino acid biosynthesis</keyword>
<dbReference type="InterPro" id="IPR046826">
    <property type="entry name" value="PDH_N"/>
</dbReference>
<keyword evidence="6" id="KW-0560">Oxidoreductase</keyword>
<reference evidence="11" key="1">
    <citation type="submission" date="2021-04" db="EMBL/GenBank/DDBJ databases">
        <authorList>
            <person name="Zhang D.-C."/>
        </authorList>
    </citation>
    <scope>NUCLEOTIDE SEQUENCE</scope>
    <source>
        <strain evidence="11">CGMCC 1.15697</strain>
    </source>
</reference>
<dbReference type="PANTHER" id="PTHR21363:SF0">
    <property type="entry name" value="PREPHENATE DEHYDROGENASE [NADP(+)]"/>
    <property type="match status" value="1"/>
</dbReference>
<dbReference type="Proteomes" id="UP000672602">
    <property type="component" value="Unassembled WGS sequence"/>
</dbReference>
<evidence type="ECO:0000256" key="9">
    <source>
        <dbReference type="ARBA" id="ARBA00049260"/>
    </source>
</evidence>
<dbReference type="Gene3D" id="3.40.50.720">
    <property type="entry name" value="NAD(P)-binding Rossmann-like Domain"/>
    <property type="match status" value="1"/>
</dbReference>
<dbReference type="RefSeq" id="WP_210681050.1">
    <property type="nucleotide sequence ID" value="NZ_JAGMWN010000002.1"/>
</dbReference>
<accession>A0A8J7V1U8</accession>
<proteinExistence type="inferred from homology"/>
<dbReference type="SUPFAM" id="SSF48179">
    <property type="entry name" value="6-phosphogluconate dehydrogenase C-terminal domain-like"/>
    <property type="match status" value="1"/>
</dbReference>
<feature type="domain" description="Prephenate/arogenate dehydrogenase" evidence="10">
    <location>
        <begin position="8"/>
        <end position="309"/>
    </location>
</feature>
<evidence type="ECO:0000256" key="7">
    <source>
        <dbReference type="ARBA" id="ARBA00023027"/>
    </source>
</evidence>
<keyword evidence="12" id="KW-1185">Reference proteome</keyword>
<comment type="pathway">
    <text evidence="1">Amino-acid biosynthesis; L-tyrosine biosynthesis; (4-hydroxyphenyl)pyruvate from prephenate (NAD(+) route): step 1/1.</text>
</comment>
<dbReference type="GO" id="GO:0008977">
    <property type="term" value="F:prephenate dehydrogenase (NAD+) activity"/>
    <property type="evidence" value="ECO:0007669"/>
    <property type="project" value="UniProtKB-EC"/>
</dbReference>
<gene>
    <name evidence="11" type="ORF">KAJ83_05640</name>
</gene>
<keyword evidence="7" id="KW-0520">NAD</keyword>
<dbReference type="InterPro" id="IPR003099">
    <property type="entry name" value="Prephen_DH"/>
</dbReference>
<dbReference type="NCBIfam" id="NF005694">
    <property type="entry name" value="PRK07502.1"/>
    <property type="match status" value="1"/>
</dbReference>
<dbReference type="FunFam" id="3.40.50.720:FF:000208">
    <property type="entry name" value="Prephenate dehydrogenase"/>
    <property type="match status" value="1"/>
</dbReference>
<evidence type="ECO:0000256" key="2">
    <source>
        <dbReference type="ARBA" id="ARBA00007964"/>
    </source>
</evidence>
<dbReference type="Pfam" id="PF20463">
    <property type="entry name" value="PDH_C"/>
    <property type="match status" value="1"/>
</dbReference>
<dbReference type="GO" id="GO:0070403">
    <property type="term" value="F:NAD+ binding"/>
    <property type="evidence" value="ECO:0007669"/>
    <property type="project" value="InterPro"/>
</dbReference>
<name>A0A8J7V1U8_9PROT</name>
<comment type="catalytic activity">
    <reaction evidence="9">
        <text>prephenate + NAD(+) = 3-(4-hydroxyphenyl)pyruvate + CO2 + NADH</text>
        <dbReference type="Rhea" id="RHEA:13869"/>
        <dbReference type="ChEBI" id="CHEBI:16526"/>
        <dbReference type="ChEBI" id="CHEBI:29934"/>
        <dbReference type="ChEBI" id="CHEBI:36242"/>
        <dbReference type="ChEBI" id="CHEBI:57540"/>
        <dbReference type="ChEBI" id="CHEBI:57945"/>
        <dbReference type="EC" id="1.3.1.12"/>
    </reaction>
</comment>
<dbReference type="GO" id="GO:0006571">
    <property type="term" value="P:tyrosine biosynthetic process"/>
    <property type="evidence" value="ECO:0007669"/>
    <property type="project" value="UniProtKB-KW"/>
</dbReference>
<dbReference type="SUPFAM" id="SSF51735">
    <property type="entry name" value="NAD(P)-binding Rossmann-fold domains"/>
    <property type="match status" value="1"/>
</dbReference>
<organism evidence="11 12">
    <name type="scientific">Marivibrio halodurans</name>
    <dbReference type="NCBI Taxonomy" id="2039722"/>
    <lineage>
        <taxon>Bacteria</taxon>
        <taxon>Pseudomonadati</taxon>
        <taxon>Pseudomonadota</taxon>
        <taxon>Alphaproteobacteria</taxon>
        <taxon>Rhodospirillales</taxon>
        <taxon>Rhodospirillaceae</taxon>
        <taxon>Marivibrio</taxon>
    </lineage>
</organism>
<dbReference type="PROSITE" id="PS51176">
    <property type="entry name" value="PDH_ADH"/>
    <property type="match status" value="1"/>
</dbReference>
<dbReference type="InterPro" id="IPR050812">
    <property type="entry name" value="Preph/Arog_dehydrog"/>
</dbReference>
<dbReference type="PANTHER" id="PTHR21363">
    <property type="entry name" value="PREPHENATE DEHYDROGENASE"/>
    <property type="match status" value="1"/>
</dbReference>
<keyword evidence="4" id="KW-0827">Tyrosine biosynthesis</keyword>
<comment type="caution">
    <text evidence="11">The sequence shown here is derived from an EMBL/GenBank/DDBJ whole genome shotgun (WGS) entry which is preliminary data.</text>
</comment>
<dbReference type="InterPro" id="IPR036291">
    <property type="entry name" value="NAD(P)-bd_dom_sf"/>
</dbReference>
<dbReference type="FunFam" id="1.10.3660.10:FF:000003">
    <property type="entry name" value="Prephenate dehydrogenase"/>
    <property type="match status" value="1"/>
</dbReference>
<evidence type="ECO:0000313" key="11">
    <source>
        <dbReference type="EMBL" id="MBP5856481.1"/>
    </source>
</evidence>
<evidence type="ECO:0000256" key="8">
    <source>
        <dbReference type="ARBA" id="ARBA00023141"/>
    </source>
</evidence>
<dbReference type="InterPro" id="IPR046825">
    <property type="entry name" value="PDH_C"/>
</dbReference>
<protein>
    <recommendedName>
        <fullName evidence="3">prephenate dehydrogenase</fullName>
        <ecNumber evidence="3">1.3.1.12</ecNumber>
    </recommendedName>
</protein>
<evidence type="ECO:0000259" key="10">
    <source>
        <dbReference type="PROSITE" id="PS51176"/>
    </source>
</evidence>